<dbReference type="NCBIfam" id="TIGR01549">
    <property type="entry name" value="HAD-SF-IA-v1"/>
    <property type="match status" value="1"/>
</dbReference>
<dbReference type="AlphaFoldDB" id="A0A2T0XDE7"/>
<name>A0A2T0XDE7_9BACT</name>
<dbReference type="SUPFAM" id="SSF56784">
    <property type="entry name" value="HAD-like"/>
    <property type="match status" value="1"/>
</dbReference>
<dbReference type="InterPro" id="IPR011951">
    <property type="entry name" value="HAD-SF_hydro_IA_YjjG/PynA"/>
</dbReference>
<dbReference type="PANTHER" id="PTHR47478:SF1">
    <property type="entry name" value="PYRIMIDINE 5'-NUCLEOTIDASE YJJG"/>
    <property type="match status" value="1"/>
</dbReference>
<dbReference type="Proteomes" id="UP000252733">
    <property type="component" value="Unassembled WGS sequence"/>
</dbReference>
<sequence>MPYKHLFFDLDHTLWDFHNNQITTLKKLFDTYQLNRFFNSFDDFFAKYMPINTSLWHEYQHGRIPKREVKVGRFHQTFSQAGFDDIAVAEAFANDFVSGNSLQTGVIPHAMEVLDYLKHKKYHLYIITNGFREAQHTKMEKSGLTRFFERIFISEDIGVSKPHRAFFEYAVKSANARKKESLVIGDSLENDIKGAREFGIDQVYFNPEKTPHEETISKEISSLKELMEWL</sequence>
<keyword evidence="1" id="KW-0378">Hydrolase</keyword>
<dbReference type="InterPro" id="IPR006439">
    <property type="entry name" value="HAD-SF_hydro_IA"/>
</dbReference>
<dbReference type="Pfam" id="PF00702">
    <property type="entry name" value="Hydrolase"/>
    <property type="match status" value="1"/>
</dbReference>
<dbReference type="RefSeq" id="WP_106153805.1">
    <property type="nucleotide sequence ID" value="NZ_PVTS01000013.1"/>
</dbReference>
<comment type="caution">
    <text evidence="1">The sequence shown here is derived from an EMBL/GenBank/DDBJ whole genome shotgun (WGS) entry which is preliminary data.</text>
</comment>
<gene>
    <name evidence="1" type="ORF">DFO77_10891</name>
</gene>
<dbReference type="Gene3D" id="3.40.50.1000">
    <property type="entry name" value="HAD superfamily/HAD-like"/>
    <property type="match status" value="1"/>
</dbReference>
<protein>
    <submittedName>
        <fullName evidence="1">Putative hydrolase of the HAD superfamily</fullName>
    </submittedName>
</protein>
<dbReference type="Gene3D" id="1.10.150.240">
    <property type="entry name" value="Putative phosphatase, domain 2"/>
    <property type="match status" value="1"/>
</dbReference>
<dbReference type="InterPro" id="IPR023198">
    <property type="entry name" value="PGP-like_dom2"/>
</dbReference>
<evidence type="ECO:0000313" key="1">
    <source>
        <dbReference type="EMBL" id="RCW36649.1"/>
    </source>
</evidence>
<dbReference type="EMBL" id="QPIZ01000008">
    <property type="protein sequence ID" value="RCW36649.1"/>
    <property type="molecule type" value="Genomic_DNA"/>
</dbReference>
<dbReference type="InterPro" id="IPR023214">
    <property type="entry name" value="HAD_sf"/>
</dbReference>
<proteinExistence type="predicted"/>
<organism evidence="1 2">
    <name type="scientific">Marinilabilia salmonicolor</name>
    <dbReference type="NCBI Taxonomy" id="989"/>
    <lineage>
        <taxon>Bacteria</taxon>
        <taxon>Pseudomonadati</taxon>
        <taxon>Bacteroidota</taxon>
        <taxon>Bacteroidia</taxon>
        <taxon>Marinilabiliales</taxon>
        <taxon>Marinilabiliaceae</taxon>
        <taxon>Marinilabilia</taxon>
    </lineage>
</organism>
<dbReference type="PANTHER" id="PTHR47478">
    <property type="match status" value="1"/>
</dbReference>
<dbReference type="PRINTS" id="PR00413">
    <property type="entry name" value="HADHALOGNASE"/>
</dbReference>
<evidence type="ECO:0000313" key="2">
    <source>
        <dbReference type="Proteomes" id="UP000252733"/>
    </source>
</evidence>
<accession>A0A2T0XDE7</accession>
<dbReference type="InterPro" id="IPR052550">
    <property type="entry name" value="Pyrimidine_5'-ntase_YjjG"/>
</dbReference>
<dbReference type="SFLD" id="SFLDG01129">
    <property type="entry name" value="C1.5:_HAD__Beta-PGM__Phosphata"/>
    <property type="match status" value="1"/>
</dbReference>
<dbReference type="SFLD" id="SFLDG01135">
    <property type="entry name" value="C1.5.6:_HAD__Beta-PGM__Phospha"/>
    <property type="match status" value="1"/>
</dbReference>
<dbReference type="NCBIfam" id="TIGR02254">
    <property type="entry name" value="YjjG_YfnB"/>
    <property type="match status" value="1"/>
</dbReference>
<dbReference type="InterPro" id="IPR036412">
    <property type="entry name" value="HAD-like_sf"/>
</dbReference>
<dbReference type="STRING" id="1168289.GCA_000259075_02917"/>
<dbReference type="OrthoDB" id="9802350at2"/>
<dbReference type="GO" id="GO:0008253">
    <property type="term" value="F:5'-nucleotidase activity"/>
    <property type="evidence" value="ECO:0007669"/>
    <property type="project" value="InterPro"/>
</dbReference>
<dbReference type="SFLD" id="SFLDS00003">
    <property type="entry name" value="Haloacid_Dehalogenase"/>
    <property type="match status" value="1"/>
</dbReference>
<reference evidence="1 2" key="1">
    <citation type="submission" date="2018-07" db="EMBL/GenBank/DDBJ databases">
        <title>Freshwater and sediment microbial communities from various areas in North America, analyzing microbe dynamics in response to fracking.</title>
        <authorList>
            <person name="Lamendella R."/>
        </authorList>
    </citation>
    <scope>NUCLEOTIDE SEQUENCE [LARGE SCALE GENOMIC DNA]</scope>
    <source>
        <strain evidence="1 2">160A</strain>
    </source>
</reference>
<keyword evidence="2" id="KW-1185">Reference proteome</keyword>